<keyword evidence="3" id="KW-1185">Reference proteome</keyword>
<name>A0A1G8CKY7_9FLAO</name>
<feature type="domain" description="Cyclic nucleotide-binding" evidence="1">
    <location>
        <begin position="30"/>
        <end position="112"/>
    </location>
</feature>
<dbReference type="InterPro" id="IPR014710">
    <property type="entry name" value="RmlC-like_jellyroll"/>
</dbReference>
<dbReference type="CDD" id="cd00038">
    <property type="entry name" value="CAP_ED"/>
    <property type="match status" value="1"/>
</dbReference>
<dbReference type="Gene3D" id="2.60.120.10">
    <property type="entry name" value="Jelly Rolls"/>
    <property type="match status" value="1"/>
</dbReference>
<evidence type="ECO:0000313" key="3">
    <source>
        <dbReference type="Proteomes" id="UP000243588"/>
    </source>
</evidence>
<organism evidence="2 3">
    <name type="scientific">Myroides phaeus</name>
    <dbReference type="NCBI Taxonomy" id="702745"/>
    <lineage>
        <taxon>Bacteria</taxon>
        <taxon>Pseudomonadati</taxon>
        <taxon>Bacteroidota</taxon>
        <taxon>Flavobacteriia</taxon>
        <taxon>Flavobacteriales</taxon>
        <taxon>Flavobacteriaceae</taxon>
        <taxon>Myroides</taxon>
    </lineage>
</organism>
<dbReference type="GO" id="GO:0016301">
    <property type="term" value="F:kinase activity"/>
    <property type="evidence" value="ECO:0007669"/>
    <property type="project" value="UniProtKB-KW"/>
</dbReference>
<gene>
    <name evidence="2" type="ORF">SAMN05421818_104102</name>
</gene>
<sequence>MLRINIDFLSYIESLAQTEVFNDKILLHPYKPKDIMLHQGDAVTKVIVIKDGITKCFITEENGKEYIPEFLSTGEIMGEIEYLSKRNCLCSVEAITPVNAYIIPLSVFEHLLKTDITFNNTILEVEAVRVYNTSQRASFQQLYTVEHALEKLLELQQKENVVISKEDMASYLGITTRTLNRSLKKIHEGEE</sequence>
<dbReference type="RefSeq" id="WP_090406231.1">
    <property type="nucleotide sequence ID" value="NZ_CP047050.1"/>
</dbReference>
<dbReference type="AlphaFoldDB" id="A0A1G8CKY7"/>
<evidence type="ECO:0000259" key="1">
    <source>
        <dbReference type="PROSITE" id="PS50042"/>
    </source>
</evidence>
<keyword evidence="2" id="KW-0808">Transferase</keyword>
<evidence type="ECO:0000313" key="2">
    <source>
        <dbReference type="EMBL" id="SDH46108.1"/>
    </source>
</evidence>
<dbReference type="EMBL" id="FNDQ01000004">
    <property type="protein sequence ID" value="SDH46108.1"/>
    <property type="molecule type" value="Genomic_DNA"/>
</dbReference>
<keyword evidence="2" id="KW-0418">Kinase</keyword>
<reference evidence="3" key="1">
    <citation type="submission" date="2016-10" db="EMBL/GenBank/DDBJ databases">
        <authorList>
            <person name="Varghese N."/>
            <person name="Submissions S."/>
        </authorList>
    </citation>
    <scope>NUCLEOTIDE SEQUENCE [LARGE SCALE GENOMIC DNA]</scope>
    <source>
        <strain evidence="3">DSM 23313</strain>
    </source>
</reference>
<dbReference type="STRING" id="702745.SAMN05421818_104102"/>
<dbReference type="SUPFAM" id="SSF51206">
    <property type="entry name" value="cAMP-binding domain-like"/>
    <property type="match status" value="1"/>
</dbReference>
<dbReference type="InterPro" id="IPR000595">
    <property type="entry name" value="cNMP-bd_dom"/>
</dbReference>
<protein>
    <submittedName>
        <fullName evidence="2">cAMP-binding domain of CRP or a regulatory subunit of cAMP-dependent protein kinases</fullName>
    </submittedName>
</protein>
<accession>A0A1G8CKY7</accession>
<dbReference type="Proteomes" id="UP000243588">
    <property type="component" value="Unassembled WGS sequence"/>
</dbReference>
<dbReference type="Pfam" id="PF00027">
    <property type="entry name" value="cNMP_binding"/>
    <property type="match status" value="1"/>
</dbReference>
<dbReference type="InterPro" id="IPR018490">
    <property type="entry name" value="cNMP-bd_dom_sf"/>
</dbReference>
<dbReference type="OrthoDB" id="5457083at2"/>
<proteinExistence type="predicted"/>
<dbReference type="PROSITE" id="PS50042">
    <property type="entry name" value="CNMP_BINDING_3"/>
    <property type="match status" value="1"/>
</dbReference>